<dbReference type="PRINTS" id="PR00700">
    <property type="entry name" value="PRTYPHPHTASE"/>
</dbReference>
<dbReference type="SMART" id="SM00060">
    <property type="entry name" value="FN3"/>
    <property type="match status" value="7"/>
</dbReference>
<dbReference type="InterPro" id="IPR036116">
    <property type="entry name" value="FN3_sf"/>
</dbReference>
<dbReference type="GeneTree" id="ENSGT00940000156870"/>
<dbReference type="Gene3D" id="3.90.190.10">
    <property type="entry name" value="Protein tyrosine phosphatase superfamily"/>
    <property type="match status" value="1"/>
</dbReference>
<keyword evidence="12 21" id="KW-1133">Transmembrane helix</keyword>
<keyword evidence="8" id="KW-0677">Repeat</keyword>
<dbReference type="CDD" id="cd14615">
    <property type="entry name" value="R-PTPc-J"/>
    <property type="match status" value="1"/>
</dbReference>
<evidence type="ECO:0000256" key="13">
    <source>
        <dbReference type="ARBA" id="ARBA00023136"/>
    </source>
</evidence>
<dbReference type="PROSITE" id="PS00383">
    <property type="entry name" value="TYR_PHOSPHATASE_1"/>
    <property type="match status" value="1"/>
</dbReference>
<dbReference type="Pfam" id="PF00102">
    <property type="entry name" value="Y_phosphatase"/>
    <property type="match status" value="1"/>
</dbReference>
<dbReference type="GO" id="GO:0004725">
    <property type="term" value="F:protein tyrosine phosphatase activity"/>
    <property type="evidence" value="ECO:0007669"/>
    <property type="project" value="UniProtKB-EC"/>
</dbReference>
<dbReference type="SMART" id="SM00194">
    <property type="entry name" value="PTPc"/>
    <property type="match status" value="1"/>
</dbReference>
<gene>
    <name evidence="25" type="primary">PTPRJ</name>
</gene>
<sequence>MSPGKPGAGGAGTRRTGWRRRRRRRRLEAVSRAPGIGRTAGPDSRGPGTFQGARGMKPAAREARPPRRLPRLRWALPPLLLLSAFDIEVGSISSTSVSLTWKNNDSAASTYMHRMKNETEHTLQIPVANHTSINITDLSPATSYTLSIIPQVNGQVRNAVNITVTTSKLTGLQECHEPFLLVLCPRALSIQLPGSPKHELESADPASVHPVDGRDTEVLLLGLKPGTQYKATVDCGAPDGTSLLPATNFSTCIQVLDVKAANIHATNMTLTWRINDTESSSAYTYKIEVAAETGFLNFSVNETRAFITPLNSSTLYNITVRPFLDGGSEGKHGFLQVYTRPCPVSDFRVTNVSTRAIGLAWSSHDSDSFKILTTQNGKHLEEKTTNQSSIVIGDLYPGTKYCFEIFPQGPNGTEGIPQTVCNTTDSSAVFDISVVNVTTTEMTLQWQSTDIASEYIYHLSVESKHGSNQTNTSHKEITLPGLIPGTLYNITITPEVTSSSGNSSFVSQYTRPSIVSNIEIHTNTTAATFTWKNVDNASSTYTYHLLIEKDGSSSKATQEVTGATYATVTKLIPGSSYTVKISTRVGDVESLAPGWQSFCTDPSPVASFLCEVVPKKPTLVLKWACPSGINTGFQVEISRGDWKNTTNLEGCSSKNSTEYRTDVTYLNFSTSYDINITALSCNKTALPTLNTCFTGITDPPSPDESPNITSVSHNSVKVKFSGFEASHGPIRAYALILTTGNAVEPSADALRYTYEDFKKGASDTYVTYLITTEEKRHSQGLSEVLKYEIDVGNESTTHSYYNGKLEPLGRYRACVAGFTNITFNPNKDGLIDGVGSYVSFSRYSEAVFLPQDPGVICGAVFGCIFGAMVIVAVGGFIFWRKKRKDAKNNEVSFSQIKSKLIKVENFESYFKKQQADSNCGFAEEYEDLKLVGISLPKYAAELAENRAKNRYNNVLPYDISRVKLSVQTHSTDDYINANYMPGYHSKKDFIATQGPLPNTLKDFWRMVWEKNVYTIVMLTKCVEQGRTKCEEYWPSKQPQDYGAITVAMTSEIVLPEWTIRDFTVKNNQTSESHPLRQFHFTSWPDHGVPDTTDLLINFRYLVCDYMKQCPPESPVLVHCSAGVGRTGTFIAIDRLIYQIENENTVDVYGIVYDLRMHRPLMVQTEDQYVFLNQCVLDIIRSQKDSKVDLIYQNTTAMTIYENLAPVTTFGKTNGYIA</sequence>
<dbReference type="AlphaFoldDB" id="A0A671ESF3"/>
<keyword evidence="10" id="KW-0904">Protein phosphatase</keyword>
<evidence type="ECO:0000256" key="19">
    <source>
        <dbReference type="ARBA" id="ARBA00081746"/>
    </source>
</evidence>
<dbReference type="InterPro" id="IPR013783">
    <property type="entry name" value="Ig-like_fold"/>
</dbReference>
<comment type="catalytic activity">
    <reaction evidence="17">
        <text>O-phospho-L-tyrosyl-[protein] + H2O = L-tyrosyl-[protein] + phosphate</text>
        <dbReference type="Rhea" id="RHEA:10684"/>
        <dbReference type="Rhea" id="RHEA-COMP:10136"/>
        <dbReference type="Rhea" id="RHEA-COMP:20101"/>
        <dbReference type="ChEBI" id="CHEBI:15377"/>
        <dbReference type="ChEBI" id="CHEBI:43474"/>
        <dbReference type="ChEBI" id="CHEBI:46858"/>
        <dbReference type="ChEBI" id="CHEBI:61978"/>
        <dbReference type="EC" id="3.1.3.48"/>
    </reaction>
</comment>
<evidence type="ECO:0000256" key="16">
    <source>
        <dbReference type="ARBA" id="ARBA00025789"/>
    </source>
</evidence>
<dbReference type="GO" id="GO:0070161">
    <property type="term" value="C:anchoring junction"/>
    <property type="evidence" value="ECO:0007669"/>
    <property type="project" value="UniProtKB-SubCell"/>
</dbReference>
<dbReference type="FunFam" id="2.60.40.10:FF:000362">
    <property type="entry name" value="Receptor-type tyrosine-protein phosphatase eta"/>
    <property type="match status" value="4"/>
</dbReference>
<feature type="domain" description="Fibronectin type-III" evidence="24">
    <location>
        <begin position="511"/>
        <end position="603"/>
    </location>
</feature>
<evidence type="ECO:0000313" key="25">
    <source>
        <dbReference type="Ensembl" id="ENSRFEP00010016354.1"/>
    </source>
</evidence>
<evidence type="ECO:0000256" key="4">
    <source>
        <dbReference type="ARBA" id="ARBA00013064"/>
    </source>
</evidence>
<evidence type="ECO:0000256" key="8">
    <source>
        <dbReference type="ARBA" id="ARBA00022737"/>
    </source>
</evidence>
<feature type="domain" description="Tyrosine specific protein phosphatases" evidence="23">
    <location>
        <begin position="1096"/>
        <end position="1169"/>
    </location>
</feature>
<feature type="region of interest" description="Disordered" evidence="20">
    <location>
        <begin position="1"/>
        <end position="65"/>
    </location>
</feature>
<dbReference type="FunFam" id="3.90.190.10:FF:000009">
    <property type="entry name" value="Receptor-type tyrosine-protein phosphatase beta"/>
    <property type="match status" value="1"/>
</dbReference>
<reference evidence="25" key="5">
    <citation type="submission" date="2025-09" db="UniProtKB">
        <authorList>
            <consortium name="Ensembl"/>
        </authorList>
    </citation>
    <scope>IDENTIFICATION</scope>
</reference>
<keyword evidence="13 21" id="KW-0472">Membrane</keyword>
<keyword evidence="6 21" id="KW-0812">Transmembrane</keyword>
<evidence type="ECO:0000256" key="5">
    <source>
        <dbReference type="ARBA" id="ARBA00022475"/>
    </source>
</evidence>
<accession>A0A671ESF3</accession>
<dbReference type="Gene3D" id="2.60.40.10">
    <property type="entry name" value="Immunoglobulins"/>
    <property type="match status" value="5"/>
</dbReference>
<comment type="subcellular location">
    <subcellularLocation>
        <location evidence="2">Cell junction</location>
    </subcellularLocation>
    <subcellularLocation>
        <location evidence="1">Cell membrane</location>
        <topology evidence="1">Single-pass type I membrane protein</topology>
    </subcellularLocation>
    <subcellularLocation>
        <location evidence="3">Cell projection</location>
        <location evidence="3">Ruffle membrane</location>
    </subcellularLocation>
</comment>
<dbReference type="InterPro" id="IPR000242">
    <property type="entry name" value="PTP_cat"/>
</dbReference>
<dbReference type="InterPro" id="IPR003595">
    <property type="entry name" value="Tyr_Pase_cat"/>
</dbReference>
<dbReference type="PROSITE" id="PS50853">
    <property type="entry name" value="FN3"/>
    <property type="match status" value="5"/>
</dbReference>
<dbReference type="InterPro" id="IPR000387">
    <property type="entry name" value="Tyr_Pase_dom"/>
</dbReference>
<feature type="domain" description="Tyrosine-protein phosphatase" evidence="22">
    <location>
        <begin position="921"/>
        <end position="1178"/>
    </location>
</feature>
<feature type="compositionally biased region" description="Basic residues" evidence="20">
    <location>
        <begin position="16"/>
        <end position="26"/>
    </location>
</feature>
<keyword evidence="26" id="KW-1185">Reference proteome</keyword>
<dbReference type="CDD" id="cd00063">
    <property type="entry name" value="FN3"/>
    <property type="match status" value="5"/>
</dbReference>
<keyword evidence="14" id="KW-0325">Glycoprotein</keyword>
<feature type="domain" description="Fibronectin type-III" evidence="24">
    <location>
        <begin position="83"/>
        <end position="170"/>
    </location>
</feature>
<dbReference type="GO" id="GO:0032502">
    <property type="term" value="P:developmental process"/>
    <property type="evidence" value="ECO:0007669"/>
    <property type="project" value="UniProtKB-ARBA"/>
</dbReference>
<dbReference type="PANTHER" id="PTHR46957">
    <property type="entry name" value="CYTOKINE RECEPTOR"/>
    <property type="match status" value="1"/>
</dbReference>
<evidence type="ECO:0000256" key="10">
    <source>
        <dbReference type="ARBA" id="ARBA00022912"/>
    </source>
</evidence>
<keyword evidence="11" id="KW-0965">Cell junction</keyword>
<keyword evidence="9" id="KW-0378">Hydrolase</keyword>
<dbReference type="PROSITE" id="PS50056">
    <property type="entry name" value="TYR_PHOSPHATASE_2"/>
    <property type="match status" value="1"/>
</dbReference>
<dbReference type="InterPro" id="IPR041201">
    <property type="entry name" value="PTPRJ_TM"/>
</dbReference>
<evidence type="ECO:0000256" key="9">
    <source>
        <dbReference type="ARBA" id="ARBA00022801"/>
    </source>
</evidence>
<dbReference type="Proteomes" id="UP000472240">
    <property type="component" value="Chromosome 11"/>
</dbReference>
<dbReference type="PROSITE" id="PS50055">
    <property type="entry name" value="TYR_PHOSPHATASE_PTP"/>
    <property type="match status" value="1"/>
</dbReference>
<dbReference type="Pfam" id="PF18861">
    <property type="entry name" value="PTP_tm"/>
    <property type="match status" value="1"/>
</dbReference>
<evidence type="ECO:0000256" key="3">
    <source>
        <dbReference type="ARBA" id="ARBA00004632"/>
    </source>
</evidence>
<comment type="similarity">
    <text evidence="16">Belongs to the protein-tyrosine phosphatase family. Receptor class 3 subfamily.</text>
</comment>
<evidence type="ECO:0000256" key="20">
    <source>
        <dbReference type="SAM" id="MobiDB-lite"/>
    </source>
</evidence>
<evidence type="ECO:0000256" key="11">
    <source>
        <dbReference type="ARBA" id="ARBA00022949"/>
    </source>
</evidence>
<keyword evidence="7" id="KW-0732">Signal</keyword>
<organism evidence="25 26">
    <name type="scientific">Rhinolophus ferrumequinum</name>
    <name type="common">Greater horseshoe bat</name>
    <dbReference type="NCBI Taxonomy" id="59479"/>
    <lineage>
        <taxon>Eukaryota</taxon>
        <taxon>Metazoa</taxon>
        <taxon>Chordata</taxon>
        <taxon>Craniata</taxon>
        <taxon>Vertebrata</taxon>
        <taxon>Euteleostomi</taxon>
        <taxon>Mammalia</taxon>
        <taxon>Eutheria</taxon>
        <taxon>Laurasiatheria</taxon>
        <taxon>Chiroptera</taxon>
        <taxon>Yinpterochiroptera</taxon>
        <taxon>Rhinolophoidea</taxon>
        <taxon>Rhinolophidae</taxon>
        <taxon>Rhinolophinae</taxon>
        <taxon>Rhinolophus</taxon>
    </lineage>
</organism>
<feature type="domain" description="Fibronectin type-III" evidence="24">
    <location>
        <begin position="343"/>
        <end position="428"/>
    </location>
</feature>
<evidence type="ECO:0000256" key="2">
    <source>
        <dbReference type="ARBA" id="ARBA00004282"/>
    </source>
</evidence>
<evidence type="ECO:0000259" key="23">
    <source>
        <dbReference type="PROSITE" id="PS50056"/>
    </source>
</evidence>
<dbReference type="SMART" id="SM00404">
    <property type="entry name" value="PTPc_motif"/>
    <property type="match status" value="1"/>
</dbReference>
<dbReference type="InterPro" id="IPR016130">
    <property type="entry name" value="Tyr_Pase_AS"/>
</dbReference>
<evidence type="ECO:0000256" key="14">
    <source>
        <dbReference type="ARBA" id="ARBA00023180"/>
    </source>
</evidence>
<dbReference type="InterPro" id="IPR029021">
    <property type="entry name" value="Prot-tyrosine_phosphatase-like"/>
</dbReference>
<evidence type="ECO:0000256" key="18">
    <source>
        <dbReference type="ARBA" id="ARBA00071459"/>
    </source>
</evidence>
<proteinExistence type="inferred from homology"/>
<dbReference type="SUPFAM" id="SSF49265">
    <property type="entry name" value="Fibronectin type III"/>
    <property type="match status" value="4"/>
</dbReference>
<dbReference type="PANTHER" id="PTHR46957:SF5">
    <property type="entry name" value="PROTEIN-TYROSINE-PHOSPHATASE"/>
    <property type="match status" value="1"/>
</dbReference>
<evidence type="ECO:0000256" key="17">
    <source>
        <dbReference type="ARBA" id="ARBA00051722"/>
    </source>
</evidence>
<keyword evidence="5" id="KW-1003">Cell membrane</keyword>
<dbReference type="InterPro" id="IPR003961">
    <property type="entry name" value="FN3_dom"/>
</dbReference>
<evidence type="ECO:0000313" key="26">
    <source>
        <dbReference type="Proteomes" id="UP000472240"/>
    </source>
</evidence>
<name>A0A671ESF3_RHIFE</name>
<reference evidence="25 26" key="1">
    <citation type="journal article" date="2015" name="Annu Rev Anim Biosci">
        <title>The Genome 10K Project: a way forward.</title>
        <authorList>
            <person name="Koepfli K.P."/>
            <person name="Paten B."/>
            <person name="O'Brien S.J."/>
            <person name="Koepfli K.P."/>
            <person name="Paten B."/>
            <person name="Antunes A."/>
            <person name="Belov K."/>
            <person name="Bustamante C."/>
            <person name="Castoe T.A."/>
            <person name="Clawson H."/>
            <person name="Crawford A.J."/>
            <person name="Diekhans M."/>
            <person name="Distel D."/>
            <person name="Durbin R."/>
            <person name="Earl D."/>
            <person name="Fujita M.K."/>
            <person name="Gamble T."/>
            <person name="Georges A."/>
            <person name="Gemmell N."/>
            <person name="Gilbert M.T."/>
            <person name="Graves J.M."/>
            <person name="Green R.E."/>
            <person name="Hickey G."/>
            <person name="Jarvis E.D."/>
            <person name="Johnson W."/>
            <person name="Komissarov A."/>
            <person name="Korf I."/>
            <person name="Kuhn R."/>
            <person name="Larkin D.M."/>
            <person name="Lewin H."/>
            <person name="Lopez J.V."/>
            <person name="Ma J."/>
            <person name="Marques-Bonet T."/>
            <person name="Miller W."/>
            <person name="Murphy R."/>
            <person name="Pevzner P."/>
            <person name="Shapiro B."/>
            <person name="Steiner C."/>
            <person name="Tamazian G."/>
            <person name="Venkatesh B."/>
            <person name="Wang J."/>
            <person name="Wayne R."/>
            <person name="Wiley E."/>
            <person name="Yang H."/>
            <person name="Zhang G."/>
            <person name="Haussler D."/>
            <person name="Ryder O."/>
            <person name="O'Brien S.J."/>
        </authorList>
    </citation>
    <scope>NUCLEOTIDE SEQUENCE</scope>
</reference>
<dbReference type="Pfam" id="PF00041">
    <property type="entry name" value="fn3"/>
    <property type="match status" value="2"/>
</dbReference>
<dbReference type="Ensembl" id="ENSRFET00010017856.1">
    <property type="protein sequence ID" value="ENSRFEP00010016354.1"/>
    <property type="gene ID" value="ENSRFEG00010009901.1"/>
</dbReference>
<evidence type="ECO:0000256" key="12">
    <source>
        <dbReference type="ARBA" id="ARBA00022989"/>
    </source>
</evidence>
<feature type="compositionally biased region" description="Gly residues" evidence="20">
    <location>
        <begin position="1"/>
        <end position="12"/>
    </location>
</feature>
<reference evidence="25 26" key="2">
    <citation type="journal article" date="2018" name="Annu Rev Anim Biosci">
        <title>Bat Biology, Genomes, and the Bat1K Project: To Generate Chromosome-Level Genomes for All Living Bat Species.</title>
        <authorList>
            <person name="Teeling E.C."/>
            <person name="Vernes S.C."/>
            <person name="Davalos L.M."/>
            <person name="Ray D.A."/>
            <person name="Gilbert M.T.P."/>
            <person name="Myers E."/>
        </authorList>
    </citation>
    <scope>NUCLEOTIDE SEQUENCE</scope>
</reference>
<feature type="transmembrane region" description="Helical" evidence="21">
    <location>
        <begin position="859"/>
        <end position="879"/>
    </location>
</feature>
<protein>
    <recommendedName>
        <fullName evidence="18">Receptor-type tyrosine-protein phosphatase eta</fullName>
        <ecNumber evidence="4">3.1.3.48</ecNumber>
    </recommendedName>
    <alternativeName>
        <fullName evidence="19">Protein-tyrosine phosphatase receptor type J</fullName>
    </alternativeName>
</protein>
<dbReference type="GO" id="GO:0032587">
    <property type="term" value="C:ruffle membrane"/>
    <property type="evidence" value="ECO:0007669"/>
    <property type="project" value="UniProtKB-SubCell"/>
</dbReference>
<keyword evidence="15" id="KW-0966">Cell projection</keyword>
<reference evidence="26" key="3">
    <citation type="submission" date="2018-12" db="EMBL/GenBank/DDBJ databases">
        <title>G10K-VGP greater horseshoe bat female genome, primary haplotype.</title>
        <authorList>
            <person name="Teeling E."/>
            <person name="Myers G."/>
            <person name="Vernes S."/>
            <person name="Pippel M."/>
            <person name="Winkler S."/>
            <person name="Fedrigo O."/>
            <person name="Rhie A."/>
            <person name="Koren S."/>
            <person name="Phillippy A."/>
            <person name="Lewin H."/>
            <person name="Damas J."/>
            <person name="Howe K."/>
            <person name="Mountcastle J."/>
            <person name="Jarvis E.D."/>
        </authorList>
    </citation>
    <scope>NUCLEOTIDE SEQUENCE [LARGE SCALE GENOMIC DNA]</scope>
</reference>
<dbReference type="InterPro" id="IPR050713">
    <property type="entry name" value="RTP_Phos/Ushers"/>
</dbReference>
<evidence type="ECO:0000259" key="22">
    <source>
        <dbReference type="PROSITE" id="PS50055"/>
    </source>
</evidence>
<evidence type="ECO:0000256" key="15">
    <source>
        <dbReference type="ARBA" id="ARBA00023273"/>
    </source>
</evidence>
<evidence type="ECO:0000256" key="21">
    <source>
        <dbReference type="SAM" id="Phobius"/>
    </source>
</evidence>
<dbReference type="GO" id="GO:0043235">
    <property type="term" value="C:receptor complex"/>
    <property type="evidence" value="ECO:0007669"/>
    <property type="project" value="TreeGrafter"/>
</dbReference>
<reference evidence="25" key="4">
    <citation type="submission" date="2025-08" db="UniProtKB">
        <authorList>
            <consortium name="Ensembl"/>
        </authorList>
    </citation>
    <scope>IDENTIFICATION</scope>
</reference>
<feature type="domain" description="Fibronectin type-III" evidence="24">
    <location>
        <begin position="254"/>
        <end position="342"/>
    </location>
</feature>
<dbReference type="EC" id="3.1.3.48" evidence="4"/>
<evidence type="ECO:0000256" key="6">
    <source>
        <dbReference type="ARBA" id="ARBA00022692"/>
    </source>
</evidence>
<evidence type="ECO:0000259" key="24">
    <source>
        <dbReference type="PROSITE" id="PS50853"/>
    </source>
</evidence>
<evidence type="ECO:0000256" key="7">
    <source>
        <dbReference type="ARBA" id="ARBA00022729"/>
    </source>
</evidence>
<evidence type="ECO:0000256" key="1">
    <source>
        <dbReference type="ARBA" id="ARBA00004251"/>
    </source>
</evidence>
<dbReference type="SUPFAM" id="SSF52799">
    <property type="entry name" value="(Phosphotyrosine protein) phosphatases II"/>
    <property type="match status" value="1"/>
</dbReference>
<feature type="domain" description="Fibronectin type-III" evidence="24">
    <location>
        <begin position="604"/>
        <end position="700"/>
    </location>
</feature>